<dbReference type="InParanoid" id="A0A165FYB8"/>
<protein>
    <submittedName>
        <fullName evidence="2">Uncharacterized protein</fullName>
    </submittedName>
</protein>
<dbReference type="AlphaFoldDB" id="A0A165FYB8"/>
<evidence type="ECO:0000313" key="2">
    <source>
        <dbReference type="EMBL" id="KZT57366.1"/>
    </source>
</evidence>
<proteinExistence type="predicted"/>
<name>A0A165FYB8_9BASI</name>
<keyword evidence="3" id="KW-1185">Reference proteome</keyword>
<accession>A0A165FYB8</accession>
<organism evidence="2 3">
    <name type="scientific">Calocera cornea HHB12733</name>
    <dbReference type="NCBI Taxonomy" id="1353952"/>
    <lineage>
        <taxon>Eukaryota</taxon>
        <taxon>Fungi</taxon>
        <taxon>Dikarya</taxon>
        <taxon>Basidiomycota</taxon>
        <taxon>Agaricomycotina</taxon>
        <taxon>Dacrymycetes</taxon>
        <taxon>Dacrymycetales</taxon>
        <taxon>Dacrymycetaceae</taxon>
        <taxon>Calocera</taxon>
    </lineage>
</organism>
<gene>
    <name evidence="2" type="ORF">CALCODRAFT_496160</name>
</gene>
<evidence type="ECO:0000313" key="3">
    <source>
        <dbReference type="Proteomes" id="UP000076842"/>
    </source>
</evidence>
<sequence length="109" mass="11734">MPPSSSSIEAPPAKKIRFTAPAAIKAKSSHARHAPRTFFPAVDWDAAPSPSDRTPRFTFWFAKEQDPQPALPVEIANAMSCDDTTVSLPDSRKRSALSHVPDPVSAVPA</sequence>
<dbReference type="Proteomes" id="UP000076842">
    <property type="component" value="Unassembled WGS sequence"/>
</dbReference>
<evidence type="ECO:0000256" key="1">
    <source>
        <dbReference type="SAM" id="MobiDB-lite"/>
    </source>
</evidence>
<reference evidence="2 3" key="1">
    <citation type="journal article" date="2016" name="Mol. Biol. Evol.">
        <title>Comparative Genomics of Early-Diverging Mushroom-Forming Fungi Provides Insights into the Origins of Lignocellulose Decay Capabilities.</title>
        <authorList>
            <person name="Nagy L.G."/>
            <person name="Riley R."/>
            <person name="Tritt A."/>
            <person name="Adam C."/>
            <person name="Daum C."/>
            <person name="Floudas D."/>
            <person name="Sun H."/>
            <person name="Yadav J.S."/>
            <person name="Pangilinan J."/>
            <person name="Larsson K.H."/>
            <person name="Matsuura K."/>
            <person name="Barry K."/>
            <person name="Labutti K."/>
            <person name="Kuo R."/>
            <person name="Ohm R.A."/>
            <person name="Bhattacharya S.S."/>
            <person name="Shirouzu T."/>
            <person name="Yoshinaga Y."/>
            <person name="Martin F.M."/>
            <person name="Grigoriev I.V."/>
            <person name="Hibbett D.S."/>
        </authorList>
    </citation>
    <scope>NUCLEOTIDE SEQUENCE [LARGE SCALE GENOMIC DNA]</scope>
    <source>
        <strain evidence="2 3">HHB12733</strain>
    </source>
</reference>
<dbReference type="EMBL" id="KV423964">
    <property type="protein sequence ID" value="KZT57366.1"/>
    <property type="molecule type" value="Genomic_DNA"/>
</dbReference>
<feature type="region of interest" description="Disordered" evidence="1">
    <location>
        <begin position="84"/>
        <end position="109"/>
    </location>
</feature>
<feature type="non-terminal residue" evidence="2">
    <location>
        <position position="109"/>
    </location>
</feature>